<evidence type="ECO:0000256" key="1">
    <source>
        <dbReference type="ARBA" id="ARBA00002274"/>
    </source>
</evidence>
<sequence length="189" mass="20236">DASRPMRGEPLLPAGRLREPLSAMSRANVVVFTRTEVVPGAPEAIEKLSHFPVFAATTRLLGFRRHGGGMQLESATGISAGPFFAFCGIGNPEAFFGDLETWGLAICGRAVFADHHRYTEQDVLRIKKAGTDGGAKAFITTEKDAMNLSGLKFEGVPLFTAVIDMAVSPEADFLNVLDRLLARKMGAAA</sequence>
<keyword evidence="8" id="KW-0547">Nucleotide-binding</keyword>
<dbReference type="GO" id="GO:0009029">
    <property type="term" value="F:lipid-A 4'-kinase activity"/>
    <property type="evidence" value="ECO:0007669"/>
    <property type="project" value="UniProtKB-EC"/>
</dbReference>
<name>A0A7V8SWA7_9BACT</name>
<keyword evidence="7" id="KW-0808">Transferase</keyword>
<evidence type="ECO:0000256" key="2">
    <source>
        <dbReference type="ARBA" id="ARBA00004870"/>
    </source>
</evidence>
<dbReference type="GO" id="GO:0005524">
    <property type="term" value="F:ATP binding"/>
    <property type="evidence" value="ECO:0007669"/>
    <property type="project" value="UniProtKB-KW"/>
</dbReference>
<proteinExistence type="predicted"/>
<dbReference type="GO" id="GO:0009245">
    <property type="term" value="P:lipid A biosynthetic process"/>
    <property type="evidence" value="ECO:0007669"/>
    <property type="project" value="UniProtKB-KW"/>
</dbReference>
<keyword evidence="10" id="KW-0067">ATP-binding</keyword>
<evidence type="ECO:0000256" key="3">
    <source>
        <dbReference type="ARBA" id="ARBA00012071"/>
    </source>
</evidence>
<evidence type="ECO:0000256" key="5">
    <source>
        <dbReference type="ARBA" id="ARBA00022516"/>
    </source>
</evidence>
<organism evidence="13 14">
    <name type="scientific">Candidatus Acidiferrum panamense</name>
    <dbReference type="NCBI Taxonomy" id="2741543"/>
    <lineage>
        <taxon>Bacteria</taxon>
        <taxon>Pseudomonadati</taxon>
        <taxon>Acidobacteriota</taxon>
        <taxon>Terriglobia</taxon>
        <taxon>Candidatus Acidiferrales</taxon>
        <taxon>Candidatus Acidiferrum</taxon>
    </lineage>
</organism>
<dbReference type="GO" id="GO:0005886">
    <property type="term" value="C:plasma membrane"/>
    <property type="evidence" value="ECO:0007669"/>
    <property type="project" value="TreeGrafter"/>
</dbReference>
<gene>
    <name evidence="13" type="ORF">HRJ53_06835</name>
</gene>
<accession>A0A7V8SWA7</accession>
<dbReference type="InterPro" id="IPR003758">
    <property type="entry name" value="LpxK"/>
</dbReference>
<evidence type="ECO:0000313" key="14">
    <source>
        <dbReference type="Proteomes" id="UP000567293"/>
    </source>
</evidence>
<dbReference type="EC" id="2.7.1.130" evidence="3"/>
<comment type="function">
    <text evidence="1">Transfers the gamma-phosphate of ATP to the 4'-position of a tetraacyldisaccharide 1-phosphate intermediate (termed DS-1-P) to form tetraacyldisaccharide 1,4'-bis-phosphate (lipid IVA).</text>
</comment>
<dbReference type="UniPathway" id="UPA00359">
    <property type="reaction ID" value="UER00482"/>
</dbReference>
<dbReference type="EMBL" id="JACDQQ010000669">
    <property type="protein sequence ID" value="MBA0084691.1"/>
    <property type="molecule type" value="Genomic_DNA"/>
</dbReference>
<keyword evidence="5" id="KW-0444">Lipid biosynthesis</keyword>
<dbReference type="GO" id="GO:0009244">
    <property type="term" value="P:lipopolysaccharide core region biosynthetic process"/>
    <property type="evidence" value="ECO:0007669"/>
    <property type="project" value="TreeGrafter"/>
</dbReference>
<dbReference type="PANTHER" id="PTHR42724:SF1">
    <property type="entry name" value="TETRAACYLDISACCHARIDE 4'-KINASE, MITOCHONDRIAL-RELATED"/>
    <property type="match status" value="1"/>
</dbReference>
<evidence type="ECO:0000256" key="8">
    <source>
        <dbReference type="ARBA" id="ARBA00022741"/>
    </source>
</evidence>
<keyword evidence="9" id="KW-0418">Kinase</keyword>
<evidence type="ECO:0000256" key="7">
    <source>
        <dbReference type="ARBA" id="ARBA00022679"/>
    </source>
</evidence>
<evidence type="ECO:0000256" key="6">
    <source>
        <dbReference type="ARBA" id="ARBA00022556"/>
    </source>
</evidence>
<keyword evidence="14" id="KW-1185">Reference proteome</keyword>
<comment type="pathway">
    <text evidence="2">Glycolipid biosynthesis; lipid IV(A) biosynthesis; lipid IV(A) from (3R)-3-hydroxytetradecanoyl-[acyl-carrier-protein] and UDP-N-acetyl-alpha-D-glucosamine: step 6/6.</text>
</comment>
<keyword evidence="6" id="KW-0441">Lipid A biosynthesis</keyword>
<evidence type="ECO:0000313" key="13">
    <source>
        <dbReference type="EMBL" id="MBA0084691.1"/>
    </source>
</evidence>
<evidence type="ECO:0000256" key="11">
    <source>
        <dbReference type="ARBA" id="ARBA00023098"/>
    </source>
</evidence>
<dbReference type="AlphaFoldDB" id="A0A7V8SWA7"/>
<reference evidence="13" key="1">
    <citation type="submission" date="2020-06" db="EMBL/GenBank/DDBJ databases">
        <title>Legume-microbial interactions unlock mineral nutrients during tropical forest succession.</title>
        <authorList>
            <person name="Epihov D.Z."/>
        </authorList>
    </citation>
    <scope>NUCLEOTIDE SEQUENCE [LARGE SCALE GENOMIC DNA]</scope>
    <source>
        <strain evidence="13">Pan2503</strain>
    </source>
</reference>
<evidence type="ECO:0000256" key="12">
    <source>
        <dbReference type="ARBA" id="ARBA00029757"/>
    </source>
</evidence>
<protein>
    <recommendedName>
        <fullName evidence="4">Tetraacyldisaccharide 4'-kinase</fullName>
        <ecNumber evidence="3">2.7.1.130</ecNumber>
    </recommendedName>
    <alternativeName>
        <fullName evidence="12">Lipid A 4'-kinase</fullName>
    </alternativeName>
</protein>
<feature type="non-terminal residue" evidence="13">
    <location>
        <position position="1"/>
    </location>
</feature>
<dbReference type="PANTHER" id="PTHR42724">
    <property type="entry name" value="TETRAACYLDISACCHARIDE 4'-KINASE"/>
    <property type="match status" value="1"/>
</dbReference>
<evidence type="ECO:0000256" key="9">
    <source>
        <dbReference type="ARBA" id="ARBA00022777"/>
    </source>
</evidence>
<evidence type="ECO:0000256" key="4">
    <source>
        <dbReference type="ARBA" id="ARBA00016436"/>
    </source>
</evidence>
<dbReference type="Proteomes" id="UP000567293">
    <property type="component" value="Unassembled WGS sequence"/>
</dbReference>
<keyword evidence="11" id="KW-0443">Lipid metabolism</keyword>
<evidence type="ECO:0000256" key="10">
    <source>
        <dbReference type="ARBA" id="ARBA00022840"/>
    </source>
</evidence>
<dbReference type="Pfam" id="PF02606">
    <property type="entry name" value="LpxK"/>
    <property type="match status" value="1"/>
</dbReference>
<comment type="caution">
    <text evidence="13">The sequence shown here is derived from an EMBL/GenBank/DDBJ whole genome shotgun (WGS) entry which is preliminary data.</text>
</comment>